<feature type="chain" id="PRO_5042244276" description="Stanniocalcin-1" evidence="6">
    <location>
        <begin position="18"/>
        <end position="412"/>
    </location>
</feature>
<gene>
    <name evidence="7" type="ORF">MG293_007722</name>
</gene>
<keyword evidence="6" id="KW-0732">Signal</keyword>
<dbReference type="AlphaFoldDB" id="A0AAD4U863"/>
<evidence type="ECO:0000256" key="2">
    <source>
        <dbReference type="ARBA" id="ARBA00011748"/>
    </source>
</evidence>
<evidence type="ECO:0000256" key="4">
    <source>
        <dbReference type="ARBA" id="ARBA00023157"/>
    </source>
</evidence>
<sequence length="412" mass="45974">MLQNSAVLLVLVISASATHEAEQNDSVSLRKSRVAAQNSAEVVRCLNSALQVGCGAFACLENSTCDTDGMYDICKSFLYSAAKFDTQGKAFVKESLKCIANGVTSKVFLAIRRCSTFQRMIAEVQEECYSKLNVCSVAKRNPEAITEVVQLPNHFSNRYYNRLVRSLLDCDEDTVSTIRDSLMEKIGPNMASLFHILQTDHCAHTHQRADFNRRRANEPQKLKVLLRNLRATQPLNKNFLLFHCDTVYGLKKIRKPLDSQDPPVTEAEMSQRTKSGVGRSYVVPAWAWESDERHRILGRKAVGESLAELAKSRGEREKRPGPVSGLAILEDCEIRHINASLPNKDVLVTFSIKVHLSYFLLDWILLEDFGGSKGEVGRKCTDIIDIVDAAVTSCVMKQSHLQVPVSSMDGFD</sequence>
<protein>
    <recommendedName>
        <fullName evidence="5">Stanniocalcin-1</fullName>
        <shortName evidence="5">STC-1</shortName>
    </recommendedName>
</protein>
<comment type="caution">
    <text evidence="7">The sequence shown here is derived from an EMBL/GenBank/DDBJ whole genome shotgun (WGS) entry which is preliminary data.</text>
</comment>
<keyword evidence="5" id="KW-0964">Secreted</keyword>
<comment type="similarity">
    <text evidence="1 5">Belongs to the stanniocalcin family.</text>
</comment>
<evidence type="ECO:0000256" key="1">
    <source>
        <dbReference type="ARBA" id="ARBA00008693"/>
    </source>
</evidence>
<dbReference type="PANTHER" id="PTHR11245:SF1">
    <property type="entry name" value="STANNIOCALCIN-1"/>
    <property type="match status" value="1"/>
</dbReference>
<keyword evidence="3" id="KW-0372">Hormone</keyword>
<evidence type="ECO:0000313" key="8">
    <source>
        <dbReference type="Proteomes" id="UP001214576"/>
    </source>
</evidence>
<evidence type="ECO:0000256" key="5">
    <source>
        <dbReference type="RuleBase" id="RU369112"/>
    </source>
</evidence>
<name>A0AAD4U863_OVIAM</name>
<dbReference type="GO" id="GO:0005179">
    <property type="term" value="F:hormone activity"/>
    <property type="evidence" value="ECO:0007669"/>
    <property type="project" value="UniProtKB-KW"/>
</dbReference>
<comment type="function">
    <text evidence="5">Stimulates renal phosphate reabsorption, and could therefore prevent hypercalcemia.</text>
</comment>
<evidence type="ECO:0000313" key="7">
    <source>
        <dbReference type="EMBL" id="KAI4542343.1"/>
    </source>
</evidence>
<dbReference type="Pfam" id="PF03298">
    <property type="entry name" value="Stanniocalcin"/>
    <property type="match status" value="1"/>
</dbReference>
<dbReference type="InterPro" id="IPR004978">
    <property type="entry name" value="Stanniocalcin"/>
</dbReference>
<organism evidence="7 8">
    <name type="scientific">Ovis ammon polii</name>
    <dbReference type="NCBI Taxonomy" id="230172"/>
    <lineage>
        <taxon>Eukaryota</taxon>
        <taxon>Metazoa</taxon>
        <taxon>Chordata</taxon>
        <taxon>Craniata</taxon>
        <taxon>Vertebrata</taxon>
        <taxon>Euteleostomi</taxon>
        <taxon>Mammalia</taxon>
        <taxon>Eutheria</taxon>
        <taxon>Laurasiatheria</taxon>
        <taxon>Artiodactyla</taxon>
        <taxon>Ruminantia</taxon>
        <taxon>Pecora</taxon>
        <taxon>Bovidae</taxon>
        <taxon>Caprinae</taxon>
        <taxon>Ovis</taxon>
    </lineage>
</organism>
<dbReference type="PANTHER" id="PTHR11245">
    <property type="entry name" value="STANNIOCALCIN"/>
    <property type="match status" value="1"/>
</dbReference>
<keyword evidence="8" id="KW-1185">Reference proteome</keyword>
<evidence type="ECO:0000256" key="6">
    <source>
        <dbReference type="SAM" id="SignalP"/>
    </source>
</evidence>
<reference evidence="7" key="1">
    <citation type="submission" date="2022-03" db="EMBL/GenBank/DDBJ databases">
        <title>Genomic analyses of argali, domestic sheep and their hybrids provide insights into chromosomal evolution, heterosis and genetic basis of agronomic traits.</title>
        <authorList>
            <person name="Li M."/>
        </authorList>
    </citation>
    <scope>NUCLEOTIDE SEQUENCE</scope>
    <source>
        <strain evidence="7">CAU-MHL-2022a</strain>
        <tissue evidence="7">Skin</tissue>
    </source>
</reference>
<feature type="signal peptide" evidence="6">
    <location>
        <begin position="1"/>
        <end position="17"/>
    </location>
</feature>
<keyword evidence="4 5" id="KW-1015">Disulfide bond</keyword>
<comment type="subcellular location">
    <subcellularLocation>
        <location evidence="5">Secreted</location>
    </subcellularLocation>
</comment>
<dbReference type="EMBL" id="JAKZEL010000007">
    <property type="protein sequence ID" value="KAI4542343.1"/>
    <property type="molecule type" value="Genomic_DNA"/>
</dbReference>
<dbReference type="GO" id="GO:0006874">
    <property type="term" value="P:intracellular calcium ion homeostasis"/>
    <property type="evidence" value="ECO:0007669"/>
    <property type="project" value="UniProtKB-UniRule"/>
</dbReference>
<evidence type="ECO:0000256" key="3">
    <source>
        <dbReference type="ARBA" id="ARBA00022702"/>
    </source>
</evidence>
<dbReference type="Proteomes" id="UP001214576">
    <property type="component" value="Unassembled WGS sequence"/>
</dbReference>
<dbReference type="GO" id="GO:0005615">
    <property type="term" value="C:extracellular space"/>
    <property type="evidence" value="ECO:0007669"/>
    <property type="project" value="UniProtKB-UniRule"/>
</dbReference>
<comment type="subunit">
    <text evidence="2 5">Homodimer; disulfide-linked.</text>
</comment>
<proteinExistence type="inferred from homology"/>
<accession>A0AAD4U863</accession>